<evidence type="ECO:0000313" key="3">
    <source>
        <dbReference type="Proteomes" id="UP000034711"/>
    </source>
</evidence>
<proteinExistence type="predicted"/>
<comment type="caution">
    <text evidence="2">The sequence shown here is derived from an EMBL/GenBank/DDBJ whole genome shotgun (WGS) entry which is preliminary data.</text>
</comment>
<accession>A0A0G1XN95</accession>
<gene>
    <name evidence="2" type="ORF">UY77_C0015G0013</name>
</gene>
<dbReference type="Proteomes" id="UP000034711">
    <property type="component" value="Unassembled WGS sequence"/>
</dbReference>
<evidence type="ECO:0000313" key="2">
    <source>
        <dbReference type="EMBL" id="KKW32728.1"/>
    </source>
</evidence>
<dbReference type="EMBL" id="LCRI01000015">
    <property type="protein sequence ID" value="KKW32728.1"/>
    <property type="molecule type" value="Genomic_DNA"/>
</dbReference>
<sequence length="136" mass="15553">MRPDQCPWYDTPRMKHLLPGPLPEHARNFMRRAGYGEHAGREGQLSYTKRLGSGVYPRLHAYVEDRNGSIQVNLHLDQKSASYEGSHAHSGEYDGPLVEREMARLVAFAHQIKIEPAPPPEESQKPKRGFFGTFWQ</sequence>
<dbReference type="AlphaFoldDB" id="A0A0G1XN95"/>
<feature type="region of interest" description="Disordered" evidence="1">
    <location>
        <begin position="116"/>
        <end position="136"/>
    </location>
</feature>
<organism evidence="2 3">
    <name type="scientific">Candidatus Uhrbacteria bacterium GW2011_GWA2_53_10</name>
    <dbReference type="NCBI Taxonomy" id="1618980"/>
    <lineage>
        <taxon>Bacteria</taxon>
        <taxon>Candidatus Uhriibacteriota</taxon>
    </lineage>
</organism>
<protein>
    <submittedName>
        <fullName evidence="2">Uncharacterized protein</fullName>
    </submittedName>
</protein>
<name>A0A0G1XN95_9BACT</name>
<reference evidence="2 3" key="1">
    <citation type="journal article" date="2015" name="Nature">
        <title>rRNA introns, odd ribosomes, and small enigmatic genomes across a large radiation of phyla.</title>
        <authorList>
            <person name="Brown C.T."/>
            <person name="Hug L.A."/>
            <person name="Thomas B.C."/>
            <person name="Sharon I."/>
            <person name="Castelle C.J."/>
            <person name="Singh A."/>
            <person name="Wilkins M.J."/>
            <person name="Williams K.H."/>
            <person name="Banfield J.F."/>
        </authorList>
    </citation>
    <scope>NUCLEOTIDE SEQUENCE [LARGE SCALE GENOMIC DNA]</scope>
</reference>
<evidence type="ECO:0000256" key="1">
    <source>
        <dbReference type="SAM" id="MobiDB-lite"/>
    </source>
</evidence>